<comment type="caution">
    <text evidence="1">The sequence shown here is derived from an EMBL/GenBank/DDBJ whole genome shotgun (WGS) entry which is preliminary data.</text>
</comment>
<keyword evidence="2" id="KW-1185">Reference proteome</keyword>
<gene>
    <name evidence="1" type="ORF">FC18_GL001684</name>
</gene>
<proteinExistence type="predicted"/>
<reference evidence="1 2" key="1">
    <citation type="journal article" date="2015" name="Genome Announc.">
        <title>Expanding the biotechnology potential of lactobacilli through comparative genomics of 213 strains and associated genera.</title>
        <authorList>
            <person name="Sun Z."/>
            <person name="Harris H.M."/>
            <person name="McCann A."/>
            <person name="Guo C."/>
            <person name="Argimon S."/>
            <person name="Zhang W."/>
            <person name="Yang X."/>
            <person name="Jeffery I.B."/>
            <person name="Cooney J.C."/>
            <person name="Kagawa T.F."/>
            <person name="Liu W."/>
            <person name="Song Y."/>
            <person name="Salvetti E."/>
            <person name="Wrobel A."/>
            <person name="Rasinkangas P."/>
            <person name="Parkhill J."/>
            <person name="Rea M.C."/>
            <person name="O'Sullivan O."/>
            <person name="Ritari J."/>
            <person name="Douillard F.P."/>
            <person name="Paul Ross R."/>
            <person name="Yang R."/>
            <person name="Briner A.E."/>
            <person name="Felis G.E."/>
            <person name="de Vos W.M."/>
            <person name="Barrangou R."/>
            <person name="Klaenhammer T.R."/>
            <person name="Caufield P.W."/>
            <person name="Cui Y."/>
            <person name="Zhang H."/>
            <person name="O'Toole P.W."/>
        </authorList>
    </citation>
    <scope>NUCLEOTIDE SEQUENCE [LARGE SCALE GENOMIC DNA]</scope>
    <source>
        <strain evidence="1 2">DSM 20505</strain>
    </source>
</reference>
<protein>
    <submittedName>
        <fullName evidence="1">Uncharacterized protein</fullName>
    </submittedName>
</protein>
<accession>A0A0R1ZKV4</accession>
<sequence>MTDQEKWLISEAQKQAAAATDFATKTFYQALAQFCREQAHAAELMRGEIDGRTWNHEQW</sequence>
<dbReference type="RefSeq" id="WP_054677990.1">
    <property type="nucleotide sequence ID" value="NZ_AYYO01000037.1"/>
</dbReference>
<evidence type="ECO:0000313" key="1">
    <source>
        <dbReference type="EMBL" id="KRM54978.1"/>
    </source>
</evidence>
<dbReference type="STRING" id="1291052.FC18_GL001684"/>
<evidence type="ECO:0000313" key="2">
    <source>
        <dbReference type="Proteomes" id="UP000051679"/>
    </source>
</evidence>
<dbReference type="PATRIC" id="fig|1291052.5.peg.1723"/>
<dbReference type="EMBL" id="AYYO01000037">
    <property type="protein sequence ID" value="KRM54978.1"/>
    <property type="molecule type" value="Genomic_DNA"/>
</dbReference>
<dbReference type="Proteomes" id="UP000051679">
    <property type="component" value="Unassembled WGS sequence"/>
</dbReference>
<dbReference type="AlphaFoldDB" id="A0A0R1ZKV4"/>
<dbReference type="OrthoDB" id="2918624at2"/>
<name>A0A0R1ZKV4_9LACO</name>
<organism evidence="1 2">
    <name type="scientific">Lacticaseibacillus sharpeae JCM 1186 = DSM 20505</name>
    <dbReference type="NCBI Taxonomy" id="1291052"/>
    <lineage>
        <taxon>Bacteria</taxon>
        <taxon>Bacillati</taxon>
        <taxon>Bacillota</taxon>
        <taxon>Bacilli</taxon>
        <taxon>Lactobacillales</taxon>
        <taxon>Lactobacillaceae</taxon>
        <taxon>Lacticaseibacillus</taxon>
    </lineage>
</organism>